<gene>
    <name evidence="3" type="ORF">CG710_007015</name>
</gene>
<comment type="caution">
    <text evidence="3">The sequence shown here is derived from an EMBL/GenBank/DDBJ whole genome shotgun (WGS) entry which is preliminary data.</text>
</comment>
<name>A0A371JGL5_9FIRM</name>
<evidence type="ECO:0000259" key="2">
    <source>
        <dbReference type="PROSITE" id="PS51371"/>
    </source>
</evidence>
<evidence type="ECO:0000313" key="3">
    <source>
        <dbReference type="EMBL" id="RDY31890.1"/>
    </source>
</evidence>
<dbReference type="InterPro" id="IPR046342">
    <property type="entry name" value="CBS_dom_sf"/>
</dbReference>
<dbReference type="Proteomes" id="UP000216411">
    <property type="component" value="Unassembled WGS sequence"/>
</dbReference>
<organism evidence="3 4">
    <name type="scientific">Lachnotalea glycerini</name>
    <dbReference type="NCBI Taxonomy" id="1763509"/>
    <lineage>
        <taxon>Bacteria</taxon>
        <taxon>Bacillati</taxon>
        <taxon>Bacillota</taxon>
        <taxon>Clostridia</taxon>
        <taxon>Lachnospirales</taxon>
        <taxon>Lachnospiraceae</taxon>
        <taxon>Lachnotalea</taxon>
    </lineage>
</organism>
<dbReference type="EMBL" id="NOKA02000008">
    <property type="protein sequence ID" value="RDY31890.1"/>
    <property type="molecule type" value="Genomic_DNA"/>
</dbReference>
<dbReference type="Gene3D" id="3.10.580.10">
    <property type="entry name" value="CBS-domain"/>
    <property type="match status" value="1"/>
</dbReference>
<dbReference type="RefSeq" id="WP_115804158.1">
    <property type="nucleotide sequence ID" value="NZ_NOKA02000008.1"/>
</dbReference>
<dbReference type="Pfam" id="PF00571">
    <property type="entry name" value="CBS"/>
    <property type="match status" value="1"/>
</dbReference>
<dbReference type="AlphaFoldDB" id="A0A371JGL5"/>
<dbReference type="PANTHER" id="PTHR22572">
    <property type="entry name" value="SUGAR-1-PHOSPHATE GUANYL TRANSFERASE"/>
    <property type="match status" value="1"/>
</dbReference>
<feature type="domain" description="CBS" evidence="2">
    <location>
        <begin position="1"/>
        <end position="56"/>
    </location>
</feature>
<dbReference type="SUPFAM" id="SSF54631">
    <property type="entry name" value="CBS-domain pair"/>
    <property type="match status" value="1"/>
</dbReference>
<dbReference type="CDD" id="cd06426">
    <property type="entry name" value="NTP_transferase_like_2"/>
    <property type="match status" value="1"/>
</dbReference>
<keyword evidence="4" id="KW-1185">Reference proteome</keyword>
<evidence type="ECO:0000313" key="4">
    <source>
        <dbReference type="Proteomes" id="UP000216411"/>
    </source>
</evidence>
<dbReference type="SUPFAM" id="SSF53448">
    <property type="entry name" value="Nucleotide-diphospho-sugar transferases"/>
    <property type="match status" value="1"/>
</dbReference>
<dbReference type="InterPro" id="IPR005835">
    <property type="entry name" value="NTP_transferase_dom"/>
</dbReference>
<dbReference type="InterPro" id="IPR050486">
    <property type="entry name" value="Mannose-1P_guanyltransferase"/>
</dbReference>
<protein>
    <submittedName>
        <fullName evidence="3">CBS domain-containing protein</fullName>
    </submittedName>
</protein>
<dbReference type="PROSITE" id="PS51371">
    <property type="entry name" value="CBS"/>
    <property type="match status" value="1"/>
</dbReference>
<accession>A0A371JGL5</accession>
<dbReference type="Pfam" id="PF00483">
    <property type="entry name" value="NTP_transferase"/>
    <property type="match status" value="1"/>
</dbReference>
<proteinExistence type="predicted"/>
<dbReference type="InterPro" id="IPR000644">
    <property type="entry name" value="CBS_dom"/>
</dbReference>
<dbReference type="OrthoDB" id="9801899at2"/>
<dbReference type="InterPro" id="IPR029044">
    <property type="entry name" value="Nucleotide-diphossugar_trans"/>
</dbReference>
<evidence type="ECO:0000256" key="1">
    <source>
        <dbReference type="PROSITE-ProRule" id="PRU00703"/>
    </source>
</evidence>
<sequence length="348" mass="40409">MEISKFFITQEVPIREAIRQLDQTAKKLLVVVEQNRLIGVITDGDIRRWIIKNKDLSLPVRLIMNTDPKFLKKEDSPLAFELMEEKQIEGIPLVNDEHEVTDIIFWNERKDHEAYDCKGFQTPVVIMAGGKGTRLYPYTKIIPKPLIPIGDIPIVERIMNKFMEYGFAEFYFTIHYKKEMIKAYFNGEIPYQLHFIEEDKPLGTAGALKLVKDEMNGSFFVSNCDILVDINYAKLLLHHKAQHNKITIVTALKSYEIPYGVVTLNEIGLVNSLSEKPNYELLVNTGFYVLEKEILNYIPKNQYFDMPELIHSCMKHGDRVGAYPVMDSTWLDMGEFSEMKKMMERLKL</sequence>
<keyword evidence="1" id="KW-0129">CBS domain</keyword>
<dbReference type="Gene3D" id="3.90.550.10">
    <property type="entry name" value="Spore Coat Polysaccharide Biosynthesis Protein SpsA, Chain A"/>
    <property type="match status" value="1"/>
</dbReference>
<reference evidence="3 4" key="1">
    <citation type="journal article" date="2017" name="Genome Announc.">
        <title>Draft Genome Sequence of a Sporulating and Motile Strain of Lachnotalea glycerini Isolated from Water in Quebec City, Canada.</title>
        <authorList>
            <person name="Maheux A.F."/>
            <person name="Boudreau D.K."/>
            <person name="Berube E."/>
            <person name="Boissinot M."/>
            <person name="Raymond F."/>
            <person name="Brodeur S."/>
            <person name="Corbeil J."/>
            <person name="Isabel S."/>
            <person name="Omar R.F."/>
            <person name="Bergeron M.G."/>
        </authorList>
    </citation>
    <scope>NUCLEOTIDE SEQUENCE [LARGE SCALE GENOMIC DNA]</scope>
    <source>
        <strain evidence="3 4">CCRI-19302</strain>
    </source>
</reference>